<evidence type="ECO:0000259" key="6">
    <source>
        <dbReference type="Pfam" id="PF01103"/>
    </source>
</evidence>
<evidence type="ECO:0000256" key="5">
    <source>
        <dbReference type="ARBA" id="ARBA00023237"/>
    </source>
</evidence>
<protein>
    <submittedName>
        <fullName evidence="7">Membrane protein</fullName>
    </submittedName>
</protein>
<feature type="domain" description="Bacterial surface antigen (D15)" evidence="6">
    <location>
        <begin position="366"/>
        <end position="745"/>
    </location>
</feature>
<dbReference type="InterPro" id="IPR000184">
    <property type="entry name" value="Bac_surfAg_D15"/>
</dbReference>
<dbReference type="Gene3D" id="2.40.160.50">
    <property type="entry name" value="membrane protein fhac: a member of the omp85/tpsb transporter family"/>
    <property type="match status" value="1"/>
</dbReference>
<organism evidence="7 8">
    <name type="scientific">Flavobacterium suaedae</name>
    <dbReference type="NCBI Taxonomy" id="1767027"/>
    <lineage>
        <taxon>Bacteria</taxon>
        <taxon>Pseudomonadati</taxon>
        <taxon>Bacteroidota</taxon>
        <taxon>Flavobacteriia</taxon>
        <taxon>Flavobacteriales</taxon>
        <taxon>Flavobacteriaceae</taxon>
        <taxon>Flavobacterium</taxon>
    </lineage>
</organism>
<keyword evidence="2" id="KW-0812">Transmembrane</keyword>
<accession>A0ABQ1JH92</accession>
<dbReference type="Pfam" id="PF01103">
    <property type="entry name" value="Omp85"/>
    <property type="match status" value="1"/>
</dbReference>
<dbReference type="Gene3D" id="3.10.20.310">
    <property type="entry name" value="membrane protein fhac"/>
    <property type="match status" value="2"/>
</dbReference>
<sequence>MRNNPIIYILLVIFAFGCSNTKYLPEGEMLYTGAEVKVKDSTLSKSDRKEMEQEMEDLLRPRPNRKILGLRAKLYFYNIAGEPKKNKGFRHWLKNKVGEPPVLFSQVDMDYNADLLQNYAENKGYFKTRTSADSTSHNRRASVDYTVTTGKRYTIRNVNYPPADSTKIDSVISGLKRWSILKSGNPYDLGDIKEQREQIDKILKYKGYYYFNLDYLLVQVDSTIGNKQVDLFLKVKEETPEKAKQVYTINDIYIYPNYSISDKEQTINPDKDSITVYKDFKIIDPDHTFRPVIYDRTLYFKKGDIYNRKDHNLSLNRLVNLGVFKFVKNEFRPADSTNTLNAYYYLSPYPKKSIRVELLGKTNSANYNGTELNVNWSNRNIFGGAELLTLSVFGGMEVQVAGQNKGYNVYRVGGEASLDWPRFITPFKVHSASGFVPHTQAKISYEYQNRRKLYSLNSFRAQFGYKWKENIKKEHNLNVFDINYVSPATVTDLYRERIDGDPSLKNVIEKQLIFGPTYSYNYTNTMQEYKRHTFYYKGSLDLSGTLTGLLSGANVKKGDTIRILDVPFSQFIKMEHDFRYYLKLSRNSQLANRIIVGVGMPYGNSGELPYIRQFFSGGTNSLRGFRARSIGPGTYRDDIDEGSFLPDQSGDLKLELNTEYRATIYKIIEGAVFVDAGNIWLWNDNRDEDGNIIKPDGRISKDFYKQLAVDTGIGLRFDFSFLILRTDLAFPIRKPWLPEGDRWVLDRINFGSSTWRKENLVFNLAIGYPF</sequence>
<evidence type="ECO:0000256" key="1">
    <source>
        <dbReference type="ARBA" id="ARBA00004370"/>
    </source>
</evidence>
<dbReference type="PANTHER" id="PTHR12815">
    <property type="entry name" value="SORTING AND ASSEMBLY MACHINERY SAMM50 PROTEIN FAMILY MEMBER"/>
    <property type="match status" value="1"/>
</dbReference>
<keyword evidence="4" id="KW-0472">Membrane</keyword>
<evidence type="ECO:0000256" key="3">
    <source>
        <dbReference type="ARBA" id="ARBA00022729"/>
    </source>
</evidence>
<comment type="subcellular location">
    <subcellularLocation>
        <location evidence="1">Membrane</location>
    </subcellularLocation>
</comment>
<keyword evidence="3" id="KW-0732">Signal</keyword>
<keyword evidence="8" id="KW-1185">Reference proteome</keyword>
<proteinExistence type="predicted"/>
<keyword evidence="5" id="KW-0998">Cell outer membrane</keyword>
<evidence type="ECO:0000313" key="7">
    <source>
        <dbReference type="EMBL" id="GGB67157.1"/>
    </source>
</evidence>
<reference evidence="8" key="1">
    <citation type="journal article" date="2019" name="Int. J. Syst. Evol. Microbiol.">
        <title>The Global Catalogue of Microorganisms (GCM) 10K type strain sequencing project: providing services to taxonomists for standard genome sequencing and annotation.</title>
        <authorList>
            <consortium name="The Broad Institute Genomics Platform"/>
            <consortium name="The Broad Institute Genome Sequencing Center for Infectious Disease"/>
            <person name="Wu L."/>
            <person name="Ma J."/>
        </authorList>
    </citation>
    <scope>NUCLEOTIDE SEQUENCE [LARGE SCALE GENOMIC DNA]</scope>
    <source>
        <strain evidence="8">CGMCC 1.15461</strain>
    </source>
</reference>
<dbReference type="EMBL" id="BMJE01000001">
    <property type="protein sequence ID" value="GGB67157.1"/>
    <property type="molecule type" value="Genomic_DNA"/>
</dbReference>
<dbReference type="Proteomes" id="UP000615760">
    <property type="component" value="Unassembled WGS sequence"/>
</dbReference>
<comment type="caution">
    <text evidence="7">The sequence shown here is derived from an EMBL/GenBank/DDBJ whole genome shotgun (WGS) entry which is preliminary data.</text>
</comment>
<evidence type="ECO:0000256" key="2">
    <source>
        <dbReference type="ARBA" id="ARBA00022692"/>
    </source>
</evidence>
<name>A0ABQ1JH92_9FLAO</name>
<dbReference type="RefSeq" id="WP_188619545.1">
    <property type="nucleotide sequence ID" value="NZ_BMJE01000001.1"/>
</dbReference>
<evidence type="ECO:0000256" key="4">
    <source>
        <dbReference type="ARBA" id="ARBA00023136"/>
    </source>
</evidence>
<evidence type="ECO:0000313" key="8">
    <source>
        <dbReference type="Proteomes" id="UP000615760"/>
    </source>
</evidence>
<dbReference type="PANTHER" id="PTHR12815:SF47">
    <property type="entry name" value="TRANSLOCATION AND ASSEMBLY MODULE SUBUNIT TAMA"/>
    <property type="match status" value="1"/>
</dbReference>
<dbReference type="InterPro" id="IPR039910">
    <property type="entry name" value="D15-like"/>
</dbReference>
<dbReference type="PROSITE" id="PS51257">
    <property type="entry name" value="PROKAR_LIPOPROTEIN"/>
    <property type="match status" value="1"/>
</dbReference>
<gene>
    <name evidence="7" type="ORF">GCM10007424_03940</name>
</gene>